<name>A0A2M8FEC2_9BACT</name>
<sequence>MSLTANTFDFSIKTDVFEGPLELLIELVEKRKLLINDISLAEVTDEYLNRVSEMQEMSLPNTAQFIQLAATLLLIKSKSLLPVLELTSEEETVIGDLEERLRIYQVYRTGGQYLASVFGQAPLYGPRFVPPKNPMFITDEWCTLSALHDAMSGVLQNLPKKEFKPKVQVKATISLEDMMISLQKRIEKHIRTKFSELRAEATEHKTVIVSFLAILELFKQGNVLVTQLGRYGDIEIELEQGSTPRYY</sequence>
<protein>
    <recommendedName>
        <fullName evidence="1">Segregation and condensation protein A</fullName>
    </recommendedName>
</protein>
<dbReference type="PANTHER" id="PTHR33969:SF2">
    <property type="entry name" value="SEGREGATION AND CONDENSATION PROTEIN A"/>
    <property type="match status" value="1"/>
</dbReference>
<dbReference type="InterPro" id="IPR003768">
    <property type="entry name" value="ScpA"/>
</dbReference>
<dbReference type="EMBL" id="PFRD01000108">
    <property type="protein sequence ID" value="PJC55932.1"/>
    <property type="molecule type" value="Genomic_DNA"/>
</dbReference>
<dbReference type="Proteomes" id="UP000230391">
    <property type="component" value="Unassembled WGS sequence"/>
</dbReference>
<dbReference type="AlphaFoldDB" id="A0A2M8FEC2"/>
<dbReference type="InterPro" id="IPR023093">
    <property type="entry name" value="ScpA-like_C"/>
</dbReference>
<dbReference type="Gene3D" id="6.10.250.2410">
    <property type="match status" value="1"/>
</dbReference>
<evidence type="ECO:0000313" key="2">
    <source>
        <dbReference type="EMBL" id="PJC55932.1"/>
    </source>
</evidence>
<dbReference type="Gene3D" id="1.10.10.580">
    <property type="entry name" value="Structural maintenance of chromosome 1. Chain E"/>
    <property type="match status" value="1"/>
</dbReference>
<evidence type="ECO:0000256" key="1">
    <source>
        <dbReference type="ARBA" id="ARBA00044777"/>
    </source>
</evidence>
<organism evidence="2 3">
    <name type="scientific">Candidatus Kaiserbacteria bacterium CG_4_9_14_0_2_um_filter_41_32</name>
    <dbReference type="NCBI Taxonomy" id="1974601"/>
    <lineage>
        <taxon>Bacteria</taxon>
        <taxon>Candidatus Kaiseribacteriota</taxon>
    </lineage>
</organism>
<evidence type="ECO:0000313" key="3">
    <source>
        <dbReference type="Proteomes" id="UP000230391"/>
    </source>
</evidence>
<accession>A0A2M8FEC2</accession>
<proteinExistence type="predicted"/>
<comment type="caution">
    <text evidence="2">The sequence shown here is derived from an EMBL/GenBank/DDBJ whole genome shotgun (WGS) entry which is preliminary data.</text>
</comment>
<dbReference type="PANTHER" id="PTHR33969">
    <property type="entry name" value="SEGREGATION AND CONDENSATION PROTEIN A"/>
    <property type="match status" value="1"/>
</dbReference>
<dbReference type="Pfam" id="PF02616">
    <property type="entry name" value="SMC_ScpA"/>
    <property type="match status" value="2"/>
</dbReference>
<reference evidence="3" key="1">
    <citation type="submission" date="2017-09" db="EMBL/GenBank/DDBJ databases">
        <title>Depth-based differentiation of microbial function through sediment-hosted aquifers and enrichment of novel symbionts in the deep terrestrial subsurface.</title>
        <authorList>
            <person name="Probst A.J."/>
            <person name="Ladd B."/>
            <person name="Jarett J.K."/>
            <person name="Geller-Mcgrath D.E."/>
            <person name="Sieber C.M.K."/>
            <person name="Emerson J.B."/>
            <person name="Anantharaman K."/>
            <person name="Thomas B.C."/>
            <person name="Malmstrom R."/>
            <person name="Stieglmeier M."/>
            <person name="Klingl A."/>
            <person name="Woyke T."/>
            <person name="Ryan C.M."/>
            <person name="Banfield J.F."/>
        </authorList>
    </citation>
    <scope>NUCLEOTIDE SEQUENCE [LARGE SCALE GENOMIC DNA]</scope>
</reference>
<gene>
    <name evidence="2" type="ORF">CO026_03035</name>
</gene>